<proteinExistence type="predicted"/>
<sequence>MSDKDISTSGSRGVNRIKQHLAGCYKNMVRCPKCPEDVWNQIQKFMSKKREQKAIMHIENVEVLGGSENEENAIVSKKFKVPQNSNNREPLDSYFSSKLAVLEKNMKQTTIDENNPAKKELRANFFGEMIRTIGNYGRDKCSLMCDGWTVRRGRTLINFLINCLKEKSASSELKLGVLLAGMIEKELLEIGPHKIVQVVTNNTSYAAHCIDLMLEDIFKIRVFKETFRKDVELNDFIFITLGRIHLQKMNIRKIFTLEIEKTVLSPSLWNYVVYALKVFDPLVLDILLDEIEYKETIGSFRQPPAIRGKTTRSPTRRWRTNFQKFAVKVLSLTCSASSCERNWSIFEHLHSKKRNRLAQDQLNSLLYVKYNRALLHRYIFGNRNTPIDLENIDESNEWLIGELEKDNEDDDDDLVFVDDMLTWGNVGRAAGVSELRYKSRSLARSTPFKSSSNKSARSTPVALPQRQTADDDEEEEE</sequence>
<dbReference type="Proteomes" id="UP000091857">
    <property type="component" value="Chromosome 11"/>
</dbReference>
<evidence type="ECO:0000313" key="2">
    <source>
        <dbReference type="Proteomes" id="UP000091857"/>
    </source>
</evidence>
<comment type="caution">
    <text evidence="1">The sequence shown here is derived from an EMBL/GenBank/DDBJ whole genome shotgun (WGS) entry which is preliminary data.</text>
</comment>
<accession>A0ACB7GXB5</accession>
<name>A0ACB7GXB5_MANES</name>
<keyword evidence="2" id="KW-1185">Reference proteome</keyword>
<gene>
    <name evidence="1" type="ORF">MANES_11G126050v8</name>
</gene>
<organism evidence="1 2">
    <name type="scientific">Manihot esculenta</name>
    <name type="common">Cassava</name>
    <name type="synonym">Jatropha manihot</name>
    <dbReference type="NCBI Taxonomy" id="3983"/>
    <lineage>
        <taxon>Eukaryota</taxon>
        <taxon>Viridiplantae</taxon>
        <taxon>Streptophyta</taxon>
        <taxon>Embryophyta</taxon>
        <taxon>Tracheophyta</taxon>
        <taxon>Spermatophyta</taxon>
        <taxon>Magnoliopsida</taxon>
        <taxon>eudicotyledons</taxon>
        <taxon>Gunneridae</taxon>
        <taxon>Pentapetalae</taxon>
        <taxon>rosids</taxon>
        <taxon>fabids</taxon>
        <taxon>Malpighiales</taxon>
        <taxon>Euphorbiaceae</taxon>
        <taxon>Crotonoideae</taxon>
        <taxon>Manihoteae</taxon>
        <taxon>Manihot</taxon>
    </lineage>
</organism>
<evidence type="ECO:0000313" key="1">
    <source>
        <dbReference type="EMBL" id="KAG8644405.1"/>
    </source>
</evidence>
<reference evidence="2" key="1">
    <citation type="journal article" date="2016" name="Nat. Biotechnol.">
        <title>Sequencing wild and cultivated cassava and related species reveals extensive interspecific hybridization and genetic diversity.</title>
        <authorList>
            <person name="Bredeson J.V."/>
            <person name="Lyons J.B."/>
            <person name="Prochnik S.E."/>
            <person name="Wu G.A."/>
            <person name="Ha C.M."/>
            <person name="Edsinger-Gonzales E."/>
            <person name="Grimwood J."/>
            <person name="Schmutz J."/>
            <person name="Rabbi I.Y."/>
            <person name="Egesi C."/>
            <person name="Nauluvula P."/>
            <person name="Lebot V."/>
            <person name="Ndunguru J."/>
            <person name="Mkamilo G."/>
            <person name="Bart R.S."/>
            <person name="Setter T.L."/>
            <person name="Gleadow R.M."/>
            <person name="Kulakow P."/>
            <person name="Ferguson M.E."/>
            <person name="Rounsley S."/>
            <person name="Rokhsar D.S."/>
        </authorList>
    </citation>
    <scope>NUCLEOTIDE SEQUENCE [LARGE SCALE GENOMIC DNA]</scope>
    <source>
        <strain evidence="2">cv. AM560-2</strain>
    </source>
</reference>
<dbReference type="EMBL" id="CM004397">
    <property type="protein sequence ID" value="KAG8644405.1"/>
    <property type="molecule type" value="Genomic_DNA"/>
</dbReference>
<protein>
    <submittedName>
        <fullName evidence="1">Uncharacterized protein</fullName>
    </submittedName>
</protein>